<dbReference type="PANTHER" id="PTHR43785">
    <property type="entry name" value="GAMMA-GLUTAMYLPUTRESCINE SYNTHETASE"/>
    <property type="match status" value="1"/>
</dbReference>
<keyword evidence="2" id="KW-0436">Ligase</keyword>
<evidence type="ECO:0000313" key="6">
    <source>
        <dbReference type="EMBL" id="WEF20400.1"/>
    </source>
</evidence>
<dbReference type="Pfam" id="PF00120">
    <property type="entry name" value="Gln-synt_C"/>
    <property type="match status" value="1"/>
</dbReference>
<dbReference type="PROSITE" id="PS51987">
    <property type="entry name" value="GS_CATALYTIC"/>
    <property type="match status" value="1"/>
</dbReference>
<dbReference type="SUPFAM" id="SSF55931">
    <property type="entry name" value="Glutamine synthetase/guanido kinase"/>
    <property type="match status" value="1"/>
</dbReference>
<dbReference type="InterPro" id="IPR036651">
    <property type="entry name" value="Gln_synt_N_sf"/>
</dbReference>
<gene>
    <name evidence="6" type="ORF">PWF71_14070</name>
</gene>
<reference evidence="6" key="1">
    <citation type="submission" date="2023-02" db="EMBL/GenBank/DDBJ databases">
        <title>Genome sequence of Microbacterium liquefaciens B1075.</title>
        <authorList>
            <person name="Cao J."/>
            <person name="Li X."/>
        </authorList>
    </citation>
    <scope>NUCLEOTIDE SEQUENCE</scope>
    <source>
        <strain evidence="6">B1075</strain>
    </source>
</reference>
<organism evidence="6 7">
    <name type="scientific">Microbacterium maritypicum</name>
    <name type="common">Microbacterium liquefaciens</name>
    <dbReference type="NCBI Taxonomy" id="33918"/>
    <lineage>
        <taxon>Bacteria</taxon>
        <taxon>Bacillati</taxon>
        <taxon>Actinomycetota</taxon>
        <taxon>Actinomycetes</taxon>
        <taxon>Micrococcales</taxon>
        <taxon>Microbacteriaceae</taxon>
        <taxon>Microbacterium</taxon>
    </lineage>
</organism>
<dbReference type="AlphaFoldDB" id="A0AAJ5V9Z8"/>
<proteinExistence type="inferred from homology"/>
<dbReference type="EMBL" id="CP118606">
    <property type="protein sequence ID" value="WEF20400.1"/>
    <property type="molecule type" value="Genomic_DNA"/>
</dbReference>
<evidence type="ECO:0000313" key="7">
    <source>
        <dbReference type="Proteomes" id="UP001214756"/>
    </source>
</evidence>
<feature type="domain" description="GS catalytic" evidence="5">
    <location>
        <begin position="126"/>
        <end position="461"/>
    </location>
</feature>
<name>A0AAJ5V9Z8_MICMQ</name>
<dbReference type="InterPro" id="IPR008146">
    <property type="entry name" value="Gln_synth_cat_dom"/>
</dbReference>
<evidence type="ECO:0000256" key="1">
    <source>
        <dbReference type="ARBA" id="ARBA00009897"/>
    </source>
</evidence>
<evidence type="ECO:0000259" key="5">
    <source>
        <dbReference type="PROSITE" id="PS51987"/>
    </source>
</evidence>
<dbReference type="PANTHER" id="PTHR43785:SF12">
    <property type="entry name" value="TYPE-1 GLUTAMINE SYNTHETASE 2"/>
    <property type="match status" value="1"/>
</dbReference>
<dbReference type="Proteomes" id="UP001214756">
    <property type="component" value="Chromosome"/>
</dbReference>
<comment type="similarity">
    <text evidence="1 3 4">Belongs to the glutamine synthetase family.</text>
</comment>
<evidence type="ECO:0000256" key="2">
    <source>
        <dbReference type="ARBA" id="ARBA00022598"/>
    </source>
</evidence>
<dbReference type="RefSeq" id="WP_275092999.1">
    <property type="nucleotide sequence ID" value="NZ_CP118606.1"/>
</dbReference>
<dbReference type="Gene3D" id="3.30.590.10">
    <property type="entry name" value="Glutamine synthetase/guanido kinase, catalytic domain"/>
    <property type="match status" value="1"/>
</dbReference>
<dbReference type="Gene3D" id="3.10.20.70">
    <property type="entry name" value="Glutamine synthetase, N-terminal domain"/>
    <property type="match status" value="1"/>
</dbReference>
<dbReference type="GO" id="GO:0004356">
    <property type="term" value="F:glutamine synthetase activity"/>
    <property type="evidence" value="ECO:0007669"/>
    <property type="project" value="InterPro"/>
</dbReference>
<dbReference type="SMART" id="SM01230">
    <property type="entry name" value="Gln-synt_C"/>
    <property type="match status" value="1"/>
</dbReference>
<dbReference type="InterPro" id="IPR014746">
    <property type="entry name" value="Gln_synth/guanido_kin_cat_dom"/>
</dbReference>
<accession>A0AAJ5V9Z8</accession>
<evidence type="ECO:0000256" key="3">
    <source>
        <dbReference type="PROSITE-ProRule" id="PRU01331"/>
    </source>
</evidence>
<dbReference type="SUPFAM" id="SSF54368">
    <property type="entry name" value="Glutamine synthetase, N-terminal domain"/>
    <property type="match status" value="1"/>
</dbReference>
<sequence length="461" mass="50969">MADAMIDDVRLAPEELVAAGIRTVIVATPDMQGRLVGRRIPVEGFGRVVENGVDICTCAWAWDIDQGLELIDANRFALCGMHNGVPDVTLIPDLATLRPAAWLEGVAICLADPVDVHTHEPMPLSPRVLLKQELARIREQGLTPLAGTELEFYLFRNDPRELRRSGFRDLDPTTLTPSDFMIHEGNLYEPFFQKLRSDLRASGILVEAAQSEWGLGQWEMTFEYGDPLEMADRHSLYKLAVRDTAARAGMSATFMARPLNDQPGSSCHVHVSFVDEQGAAVFWDESTSDHLSARMRSAIAGALEHAPALMAWYAPTVNSYRRSNSSDVAGSGRTWGFDNRTTTVRVVGHSPKALRFEFRLPGADTNPYFTLTGVLASARDGMEKQSALGEPVTGSAYDLPGDGAMPADPRQASVLFGESALVRRMLAADSISHQQILLDHEWATFMARVTDWDLHRYFDRI</sequence>
<protein>
    <submittedName>
        <fullName evidence="6">Glutamine synthetase family protein</fullName>
    </submittedName>
</protein>
<evidence type="ECO:0000256" key="4">
    <source>
        <dbReference type="RuleBase" id="RU000384"/>
    </source>
</evidence>
<dbReference type="GO" id="GO:0006542">
    <property type="term" value="P:glutamine biosynthetic process"/>
    <property type="evidence" value="ECO:0007669"/>
    <property type="project" value="InterPro"/>
</dbReference>